<evidence type="ECO:0000313" key="5">
    <source>
        <dbReference type="Proteomes" id="UP001501459"/>
    </source>
</evidence>
<sequence>MEIGARLKEAREAKNLSLDKLQETTKIQKRYLEAIEQGNFDILPGNFYARAFIKEYASAVDLDGKELLEEHKEEIPQFEDENTSQYTYIQRSRKDNNPKKSQSIFSLLPTLIVVLLVIGIVAVVWIFNQDTSSGSSANPEEPNEDNAVFRNSEDGNQGDEQETNDNNDETGENSGKKPDSEQEENNDSTTNNETNNPSPELIVEETGSGASPESTLTLNHASDDVSASIEVSSDTWVAVENDRGETLYTGTISVEESPIEVDLTDTDRVQFNVGYAPTLNITIDGVPVDYPVDAQNKDHQYLWIDIVRSEEQSG</sequence>
<organism evidence="4 5">
    <name type="scientific">Lentibacillus halophilus</name>
    <dbReference type="NCBI Taxonomy" id="295065"/>
    <lineage>
        <taxon>Bacteria</taxon>
        <taxon>Bacillati</taxon>
        <taxon>Bacillota</taxon>
        <taxon>Bacilli</taxon>
        <taxon>Bacillales</taxon>
        <taxon>Bacillaceae</taxon>
        <taxon>Lentibacillus</taxon>
    </lineage>
</organism>
<dbReference type="InterPro" id="IPR050400">
    <property type="entry name" value="Bact_Cytoskel_RodZ"/>
</dbReference>
<keyword evidence="2" id="KW-0812">Transmembrane</keyword>
<keyword evidence="2" id="KW-0472">Membrane</keyword>
<keyword evidence="2" id="KW-1133">Transmembrane helix</keyword>
<comment type="caution">
    <text evidence="4">The sequence shown here is derived from an EMBL/GenBank/DDBJ whole genome shotgun (WGS) entry which is preliminary data.</text>
</comment>
<evidence type="ECO:0000256" key="1">
    <source>
        <dbReference type="SAM" id="MobiDB-lite"/>
    </source>
</evidence>
<dbReference type="InterPro" id="IPR001387">
    <property type="entry name" value="Cro/C1-type_HTH"/>
</dbReference>
<dbReference type="EMBL" id="BAAADM010000054">
    <property type="protein sequence ID" value="GAA0445004.1"/>
    <property type="molecule type" value="Genomic_DNA"/>
</dbReference>
<dbReference type="InterPro" id="IPR025194">
    <property type="entry name" value="RodZ-like_C"/>
</dbReference>
<proteinExistence type="predicted"/>
<feature type="region of interest" description="Disordered" evidence="1">
    <location>
        <begin position="132"/>
        <end position="217"/>
    </location>
</feature>
<dbReference type="SUPFAM" id="SSF47413">
    <property type="entry name" value="lambda repressor-like DNA-binding domains"/>
    <property type="match status" value="1"/>
</dbReference>
<protein>
    <submittedName>
        <fullName evidence="4">DUF4115 domain-containing protein</fullName>
    </submittedName>
</protein>
<dbReference type="PANTHER" id="PTHR34475:SF1">
    <property type="entry name" value="CYTOSKELETON PROTEIN RODZ"/>
    <property type="match status" value="1"/>
</dbReference>
<feature type="compositionally biased region" description="Low complexity" evidence="1">
    <location>
        <begin position="187"/>
        <end position="200"/>
    </location>
</feature>
<keyword evidence="5" id="KW-1185">Reference proteome</keyword>
<name>A0ABP3JAS9_9BACI</name>
<evidence type="ECO:0000256" key="2">
    <source>
        <dbReference type="SAM" id="Phobius"/>
    </source>
</evidence>
<dbReference type="CDD" id="cd00093">
    <property type="entry name" value="HTH_XRE"/>
    <property type="match status" value="1"/>
</dbReference>
<dbReference type="Proteomes" id="UP001501459">
    <property type="component" value="Unassembled WGS sequence"/>
</dbReference>
<gene>
    <name evidence="4" type="ORF">GCM10008983_23100</name>
</gene>
<feature type="compositionally biased region" description="Acidic residues" evidence="1">
    <location>
        <begin position="156"/>
        <end position="171"/>
    </location>
</feature>
<accession>A0ABP3JAS9</accession>
<dbReference type="PANTHER" id="PTHR34475">
    <property type="match status" value="1"/>
</dbReference>
<dbReference type="InterPro" id="IPR010982">
    <property type="entry name" value="Lambda_DNA-bd_dom_sf"/>
</dbReference>
<dbReference type="Gene3D" id="1.10.260.40">
    <property type="entry name" value="lambda repressor-like DNA-binding domains"/>
    <property type="match status" value="1"/>
</dbReference>
<feature type="domain" description="Cytoskeleton protein RodZ-like C-terminal" evidence="3">
    <location>
        <begin position="229"/>
        <end position="294"/>
    </location>
</feature>
<dbReference type="RefSeq" id="WP_343753293.1">
    <property type="nucleotide sequence ID" value="NZ_BAAADM010000054.1"/>
</dbReference>
<evidence type="ECO:0000259" key="3">
    <source>
        <dbReference type="Pfam" id="PF13464"/>
    </source>
</evidence>
<reference evidence="5" key="1">
    <citation type="journal article" date="2019" name="Int. J. Syst. Evol. Microbiol.">
        <title>The Global Catalogue of Microorganisms (GCM) 10K type strain sequencing project: providing services to taxonomists for standard genome sequencing and annotation.</title>
        <authorList>
            <consortium name="The Broad Institute Genomics Platform"/>
            <consortium name="The Broad Institute Genome Sequencing Center for Infectious Disease"/>
            <person name="Wu L."/>
            <person name="Ma J."/>
        </authorList>
    </citation>
    <scope>NUCLEOTIDE SEQUENCE [LARGE SCALE GENOMIC DNA]</scope>
    <source>
        <strain evidence="5">JCM 12149</strain>
    </source>
</reference>
<dbReference type="Pfam" id="PF13464">
    <property type="entry name" value="RodZ_C"/>
    <property type="match status" value="1"/>
</dbReference>
<evidence type="ECO:0000313" key="4">
    <source>
        <dbReference type="EMBL" id="GAA0445004.1"/>
    </source>
</evidence>
<feature type="compositionally biased region" description="Polar residues" evidence="1">
    <location>
        <begin position="208"/>
        <end position="217"/>
    </location>
</feature>
<feature type="transmembrane region" description="Helical" evidence="2">
    <location>
        <begin position="104"/>
        <end position="127"/>
    </location>
</feature>
<dbReference type="Pfam" id="PF13413">
    <property type="entry name" value="HTH_25"/>
    <property type="match status" value="1"/>
</dbReference>